<proteinExistence type="inferred from homology"/>
<evidence type="ECO:0000256" key="4">
    <source>
        <dbReference type="ARBA" id="ARBA00022679"/>
    </source>
</evidence>
<gene>
    <name evidence="9" type="ORF">M8C21_033653</name>
</gene>
<dbReference type="EC" id="2.4.1.-" evidence="8"/>
<comment type="subcellular location">
    <subcellularLocation>
        <location evidence="1">Membrane</location>
        <topology evidence="1">Single-pass membrane protein</topology>
    </subcellularLocation>
</comment>
<protein>
    <recommendedName>
        <fullName evidence="8">Glycosyltransferase family 92 protein</fullName>
        <ecNumber evidence="8">2.4.1.-</ecNumber>
    </recommendedName>
</protein>
<evidence type="ECO:0000256" key="6">
    <source>
        <dbReference type="ARBA" id="ARBA00022989"/>
    </source>
</evidence>
<evidence type="ECO:0000256" key="1">
    <source>
        <dbReference type="ARBA" id="ARBA00004167"/>
    </source>
</evidence>
<dbReference type="AlphaFoldDB" id="A0AAD5CQT3"/>
<evidence type="ECO:0000256" key="8">
    <source>
        <dbReference type="RuleBase" id="RU366017"/>
    </source>
</evidence>
<dbReference type="InterPro" id="IPR008166">
    <property type="entry name" value="Glyco_transf_92"/>
</dbReference>
<evidence type="ECO:0000256" key="5">
    <source>
        <dbReference type="ARBA" id="ARBA00022692"/>
    </source>
</evidence>
<dbReference type="GO" id="GO:0005737">
    <property type="term" value="C:cytoplasm"/>
    <property type="evidence" value="ECO:0007669"/>
    <property type="project" value="TreeGrafter"/>
</dbReference>
<evidence type="ECO:0000256" key="3">
    <source>
        <dbReference type="ARBA" id="ARBA00022676"/>
    </source>
</evidence>
<dbReference type="Pfam" id="PF01697">
    <property type="entry name" value="Glyco_transf_92"/>
    <property type="match status" value="1"/>
</dbReference>
<sequence length="540" mass="61660">MKDRRKRPPLFLVFRCTLSFLIILVFLFTFSTLRLLFTEKYHPNLLSSWMTSPSEVISSDSLTATSGISVAETVTFPDQVLILLKYPPSTPLLTKDEINCVYYSPNTSLKSRSSPLSIDHQIVRCNLPPRGMIPSVGLKARGDLIPGPTHDWKSLAYEALIDRDNTTVVFVKGLNLRSGKLSNSSKFECVYGSDLTNRQLVLRSEVISIAQEIVRCKTPLSILNFTQKGKINYYFKVSVKIKGRGILGSIARPGFWAEPDPLVLKKHMVCVCTMLRNQARFLPEWVMYHGRIGVERWFIYDNNSDDNVEEVIEVLNDQGFKITRHVWPWIKTQEAGFAHCALRARDFCKWVAFIDVDEFMHLPYGDGLGSVINNQSSRSDVAELRVSCHNFGPSGLKQVPLEGVTVGYTCRLGLPERHKSIVQPDKLNPTLINVVHHFHLKDGFKHVNVDRNLMVINHYKFQVWEVFKEKFYRRVATYVSDWQQEENVGSKDRAPGLGTRAVEPDDWSSRFCEINDTGLRDWVVKTFSDPLTGSLPWQQK</sequence>
<dbReference type="GO" id="GO:0016757">
    <property type="term" value="F:glycosyltransferase activity"/>
    <property type="evidence" value="ECO:0007669"/>
    <property type="project" value="UniProtKB-UniRule"/>
</dbReference>
<keyword evidence="4 8" id="KW-0808">Transferase</keyword>
<feature type="transmembrane region" description="Helical" evidence="8">
    <location>
        <begin position="12"/>
        <end position="37"/>
    </location>
</feature>
<evidence type="ECO:0000313" key="10">
    <source>
        <dbReference type="Proteomes" id="UP001206925"/>
    </source>
</evidence>
<keyword evidence="6 8" id="KW-1133">Transmembrane helix</keyword>
<dbReference type="PANTHER" id="PTHR21461:SF55">
    <property type="entry name" value="GLYCOSYLTRANSFERASE FAMILY 92 PROTEIN"/>
    <property type="match status" value="1"/>
</dbReference>
<evidence type="ECO:0000313" key="9">
    <source>
        <dbReference type="EMBL" id="KAI7746423.1"/>
    </source>
</evidence>
<keyword evidence="5 8" id="KW-0812">Transmembrane</keyword>
<name>A0AAD5CQT3_AMBAR</name>
<reference evidence="9" key="1">
    <citation type="submission" date="2022-06" db="EMBL/GenBank/DDBJ databases">
        <title>Uncovering the hologenomic basis of an extraordinary plant invasion.</title>
        <authorList>
            <person name="Bieker V.C."/>
            <person name="Martin M.D."/>
            <person name="Gilbert T."/>
            <person name="Hodgins K."/>
            <person name="Battlay P."/>
            <person name="Petersen B."/>
            <person name="Wilson J."/>
        </authorList>
    </citation>
    <scope>NUCLEOTIDE SEQUENCE</scope>
    <source>
        <strain evidence="9">AA19_3_7</strain>
        <tissue evidence="9">Leaf</tissue>
    </source>
</reference>
<dbReference type="Proteomes" id="UP001206925">
    <property type="component" value="Unassembled WGS sequence"/>
</dbReference>
<comment type="similarity">
    <text evidence="2 8">Belongs to the glycosyltransferase 92 family.</text>
</comment>
<dbReference type="EMBL" id="JAMZMK010006985">
    <property type="protein sequence ID" value="KAI7746423.1"/>
    <property type="molecule type" value="Genomic_DNA"/>
</dbReference>
<keyword evidence="10" id="KW-1185">Reference proteome</keyword>
<dbReference type="PANTHER" id="PTHR21461">
    <property type="entry name" value="GLYCOSYLTRANSFERASE FAMILY 92 PROTEIN"/>
    <property type="match status" value="1"/>
</dbReference>
<evidence type="ECO:0000256" key="2">
    <source>
        <dbReference type="ARBA" id="ARBA00007647"/>
    </source>
</evidence>
<dbReference type="GO" id="GO:0016020">
    <property type="term" value="C:membrane"/>
    <property type="evidence" value="ECO:0007669"/>
    <property type="project" value="UniProtKB-SubCell"/>
</dbReference>
<keyword evidence="3 8" id="KW-0328">Glycosyltransferase</keyword>
<organism evidence="9 10">
    <name type="scientific">Ambrosia artemisiifolia</name>
    <name type="common">Common ragweed</name>
    <dbReference type="NCBI Taxonomy" id="4212"/>
    <lineage>
        <taxon>Eukaryota</taxon>
        <taxon>Viridiplantae</taxon>
        <taxon>Streptophyta</taxon>
        <taxon>Embryophyta</taxon>
        <taxon>Tracheophyta</taxon>
        <taxon>Spermatophyta</taxon>
        <taxon>Magnoliopsida</taxon>
        <taxon>eudicotyledons</taxon>
        <taxon>Gunneridae</taxon>
        <taxon>Pentapetalae</taxon>
        <taxon>asterids</taxon>
        <taxon>campanulids</taxon>
        <taxon>Asterales</taxon>
        <taxon>Asteraceae</taxon>
        <taxon>Asteroideae</taxon>
        <taxon>Heliantheae alliance</taxon>
        <taxon>Heliantheae</taxon>
        <taxon>Ambrosia</taxon>
    </lineage>
</organism>
<evidence type="ECO:0000256" key="7">
    <source>
        <dbReference type="ARBA" id="ARBA00023136"/>
    </source>
</evidence>
<keyword evidence="7 8" id="KW-0472">Membrane</keyword>
<accession>A0AAD5CQT3</accession>
<comment type="caution">
    <text evidence="9">The sequence shown here is derived from an EMBL/GenBank/DDBJ whole genome shotgun (WGS) entry which is preliminary data.</text>
</comment>